<evidence type="ECO:0000313" key="2">
    <source>
        <dbReference type="Proteomes" id="UP000694904"/>
    </source>
</evidence>
<keyword evidence="2" id="KW-1185">Reference proteome</keyword>
<dbReference type="GeneID" id="108618151"/>
<gene>
    <name evidence="3" type="primary">LOC108618151</name>
</gene>
<evidence type="ECO:0000256" key="1">
    <source>
        <dbReference type="SAM" id="MobiDB-lite"/>
    </source>
</evidence>
<proteinExistence type="predicted"/>
<accession>A0ABM1PQQ8</accession>
<reference evidence="2" key="2">
    <citation type="journal article" date="2016" name="G3 (Bethesda)">
        <title>Genome Evolution in Three Species of Cactophilic Drosophila.</title>
        <authorList>
            <person name="Sanchez-Flores A."/>
            <person name="Penazola F."/>
            <person name="Carpinteyro-Ponce J."/>
            <person name="Nazario-Yepiz N."/>
            <person name="Abreu-Goodger C."/>
            <person name="Machado C.A."/>
            <person name="Markow T.A."/>
        </authorList>
    </citation>
    <scope>NUCLEOTIDE SEQUENCE [LARGE SCALE GENOMIC DNA]</scope>
</reference>
<sequence length="461" mass="52481">MLYTEILYTEILYTERFYSERLYTEMLYIEILYTESPYTKMLCTTKYIVYRFEAEQNELVDTQFAHCSRVCRNATICSSSGTNRIPSYTVLLAALAALLPLLPLTHARHLHDQLALGFAYEDADSSSGSGASVDSSRSLPAWHANPFYGLAEAESESSYEQITQAAMKAVKRELQRQRIRHRRSHALQYFARTEAAPEWENPCGGVYQPDRQQPKKLNISVRAKRNYLKLLRNNTLIELQDIRKAAKLDYGDIQAWQREYTFLPNMTRPTNKVMLQTWYRGIQTFVGSFAYLGKAHYKYQKEHQLPIGKSTEELHKLLVSARRVLCEIETTINASYPNSNVAKLNQVSRAKMQADLDFYTPADGSKEADKRDLKFTKQLYFQFLDNMAKSLHRALNKRKQRRHSAESQPHSSAVSNSRQAISLESTEGSRSGQSAQSGQSGQSGQSTGARNDSGCSNFGDC</sequence>
<organism evidence="2 3">
    <name type="scientific">Drosophila arizonae</name>
    <name type="common">Fruit fly</name>
    <dbReference type="NCBI Taxonomy" id="7263"/>
    <lineage>
        <taxon>Eukaryota</taxon>
        <taxon>Metazoa</taxon>
        <taxon>Ecdysozoa</taxon>
        <taxon>Arthropoda</taxon>
        <taxon>Hexapoda</taxon>
        <taxon>Insecta</taxon>
        <taxon>Pterygota</taxon>
        <taxon>Neoptera</taxon>
        <taxon>Endopterygota</taxon>
        <taxon>Diptera</taxon>
        <taxon>Brachycera</taxon>
        <taxon>Muscomorpha</taxon>
        <taxon>Ephydroidea</taxon>
        <taxon>Drosophilidae</taxon>
        <taxon>Drosophila</taxon>
    </lineage>
</organism>
<feature type="region of interest" description="Disordered" evidence="1">
    <location>
        <begin position="394"/>
        <end position="461"/>
    </location>
</feature>
<dbReference type="RefSeq" id="XP_017869544.1">
    <property type="nucleotide sequence ID" value="XM_018014055.1"/>
</dbReference>
<evidence type="ECO:0000313" key="3">
    <source>
        <dbReference type="RefSeq" id="XP_017869544.1"/>
    </source>
</evidence>
<dbReference type="Proteomes" id="UP000694904">
    <property type="component" value="Chromosome X"/>
</dbReference>
<feature type="compositionally biased region" description="Low complexity" evidence="1">
    <location>
        <begin position="428"/>
        <end position="446"/>
    </location>
</feature>
<name>A0ABM1PQQ8_DROAR</name>
<feature type="compositionally biased region" description="Polar residues" evidence="1">
    <location>
        <begin position="406"/>
        <end position="426"/>
    </location>
</feature>
<protein>
    <submittedName>
        <fullName evidence="3">Uncharacterized protein LOC108618151</fullName>
    </submittedName>
</protein>
<dbReference type="Pfam" id="PF15972">
    <property type="entry name" value="Unpaired"/>
    <property type="match status" value="1"/>
</dbReference>
<dbReference type="InterPro" id="IPR031901">
    <property type="entry name" value="Unpaired"/>
</dbReference>
<reference evidence="3" key="3">
    <citation type="submission" date="2025-08" db="UniProtKB">
        <authorList>
            <consortium name="RefSeq"/>
        </authorList>
    </citation>
    <scope>IDENTIFICATION</scope>
    <source>
        <tissue evidence="3">Whole organism</tissue>
    </source>
</reference>
<feature type="compositionally biased region" description="Polar residues" evidence="1">
    <location>
        <begin position="447"/>
        <end position="461"/>
    </location>
</feature>
<reference evidence="2" key="1">
    <citation type="journal article" date="1997" name="Nucleic Acids Res.">
        <title>tRNAscan-SE: a program for improved detection of transfer RNA genes in genomic sequence.</title>
        <authorList>
            <person name="Lowe T.M."/>
            <person name="Eddy S.R."/>
        </authorList>
    </citation>
    <scope>NUCLEOTIDE SEQUENCE [LARGE SCALE GENOMIC DNA]</scope>
</reference>